<evidence type="ECO:0000256" key="2">
    <source>
        <dbReference type="ARBA" id="ARBA00004308"/>
    </source>
</evidence>
<evidence type="ECO:0000256" key="10">
    <source>
        <dbReference type="PIRSR" id="PIRSR000926-1"/>
    </source>
</evidence>
<dbReference type="InterPro" id="IPR029021">
    <property type="entry name" value="Prot-tyrosine_phosphatase-like"/>
</dbReference>
<evidence type="ECO:0000259" key="14">
    <source>
        <dbReference type="PROSITE" id="PS50056"/>
    </source>
</evidence>
<feature type="domain" description="Tyrosine specific protein phosphatases" evidence="14">
    <location>
        <begin position="173"/>
        <end position="228"/>
    </location>
</feature>
<dbReference type="SMART" id="SM00404">
    <property type="entry name" value="PTPc_motif"/>
    <property type="match status" value="1"/>
</dbReference>
<dbReference type="EMBL" id="VCGU01000459">
    <property type="protein sequence ID" value="TRY61601.1"/>
    <property type="molecule type" value="Genomic_DNA"/>
</dbReference>
<feature type="transmembrane region" description="Helical" evidence="12">
    <location>
        <begin position="359"/>
        <end position="378"/>
    </location>
</feature>
<evidence type="ECO:0000256" key="3">
    <source>
        <dbReference type="ARBA" id="ARBA00009701"/>
    </source>
</evidence>
<evidence type="ECO:0000256" key="11">
    <source>
        <dbReference type="SAM" id="MobiDB-lite"/>
    </source>
</evidence>
<gene>
    <name evidence="15" type="ORF">TCAL_07458</name>
</gene>
<keyword evidence="6" id="KW-0378">Hydrolase</keyword>
<keyword evidence="12" id="KW-1133">Transmembrane helix</keyword>
<comment type="subcellular location">
    <subcellularLocation>
        <location evidence="2">Endomembrane system</location>
    </subcellularLocation>
    <subcellularLocation>
        <location evidence="1">Endoplasmic reticulum</location>
    </subcellularLocation>
</comment>
<keyword evidence="8" id="KW-0904">Protein phosphatase</keyword>
<feature type="region of interest" description="Disordered" evidence="11">
    <location>
        <begin position="275"/>
        <end position="347"/>
    </location>
</feature>
<dbReference type="PANTHER" id="PTHR46047:SF3">
    <property type="entry name" value="TYROSINE-PROTEIN PHOSPHATASE NON-RECEPTOR TYPE 61F"/>
    <property type="match status" value="1"/>
</dbReference>
<feature type="domain" description="Tyrosine-protein phosphatase" evidence="13">
    <location>
        <begin position="16"/>
        <end position="237"/>
    </location>
</feature>
<keyword evidence="16" id="KW-1185">Reference proteome</keyword>
<dbReference type="EC" id="3.1.3.48" evidence="4"/>
<evidence type="ECO:0000256" key="7">
    <source>
        <dbReference type="ARBA" id="ARBA00022824"/>
    </source>
</evidence>
<protein>
    <recommendedName>
        <fullName evidence="4">protein-tyrosine-phosphatase</fullName>
        <ecNumber evidence="4">3.1.3.48</ecNumber>
    </recommendedName>
</protein>
<sequence>MAAQQNIKDLIQRDGWAQLYTEIRRDSSVSEFPALEAAKPENRTFNRYRDVYPYDHSRVKLEHLDHTDYINASLVKSIRANRNYILSQGPLPGTVGHFWLTVWQQMSKAVLMLNRVLEKGQLKCHQYWPQDVGDDLIFEDVQLKLENIQSEPGEHYTVRTFSGVLDPDVGPSVVHCSAGIGRSGTFCLVDTCLVLIEKEGFANVNIKEVLLELRSYRMGLIQTPDQLKFSYLAIIEGARQRGLISKDILAEPVSNGGNATSSKLSDSNCSAHQTASCSSSNSSNSSSSCSSSSSTSRHKTESACILNNHKMEERKREMEIRRRNKEARQTALQSKVQDMKRKSADSEDWKRRKSQVYEMLPFCFGLVMMVAAGSYYFLKG</sequence>
<organism evidence="15 16">
    <name type="scientific">Tigriopus californicus</name>
    <name type="common">Marine copepod</name>
    <dbReference type="NCBI Taxonomy" id="6832"/>
    <lineage>
        <taxon>Eukaryota</taxon>
        <taxon>Metazoa</taxon>
        <taxon>Ecdysozoa</taxon>
        <taxon>Arthropoda</taxon>
        <taxon>Crustacea</taxon>
        <taxon>Multicrustacea</taxon>
        <taxon>Hexanauplia</taxon>
        <taxon>Copepoda</taxon>
        <taxon>Harpacticoida</taxon>
        <taxon>Harpacticidae</taxon>
        <taxon>Tigriopus</taxon>
    </lineage>
</organism>
<dbReference type="Gene3D" id="3.90.190.10">
    <property type="entry name" value="Protein tyrosine phosphatase superfamily"/>
    <property type="match status" value="2"/>
</dbReference>
<comment type="caution">
    <text evidence="15">The sequence shown here is derived from an EMBL/GenBank/DDBJ whole genome shotgun (WGS) entry which is preliminary data.</text>
</comment>
<dbReference type="OMA" id="IRIQINT"/>
<dbReference type="GO" id="GO:0005634">
    <property type="term" value="C:nucleus"/>
    <property type="evidence" value="ECO:0007669"/>
    <property type="project" value="TreeGrafter"/>
</dbReference>
<dbReference type="PROSITE" id="PS00383">
    <property type="entry name" value="TYR_PHOSPHATASE_1"/>
    <property type="match status" value="1"/>
</dbReference>
<keyword evidence="5" id="KW-0597">Phosphoprotein</keyword>
<keyword evidence="12" id="KW-0812">Transmembrane</keyword>
<name>A0A553N840_TIGCA</name>
<evidence type="ECO:0000313" key="15">
    <source>
        <dbReference type="EMBL" id="TRY61601.1"/>
    </source>
</evidence>
<evidence type="ECO:0000256" key="4">
    <source>
        <dbReference type="ARBA" id="ARBA00013064"/>
    </source>
</evidence>
<dbReference type="PANTHER" id="PTHR46047">
    <property type="entry name" value="TYROSINE-PROTEIN PHOSPHATASE NON-RECEPTOR TYPE 61F"/>
    <property type="match status" value="1"/>
</dbReference>
<dbReference type="InterPro" id="IPR000242">
    <property type="entry name" value="PTP_cat"/>
</dbReference>
<evidence type="ECO:0000313" key="16">
    <source>
        <dbReference type="Proteomes" id="UP000318571"/>
    </source>
</evidence>
<comment type="similarity">
    <text evidence="3">Belongs to the protein-tyrosine phosphatase family. Non-receptor class 1 subfamily.</text>
</comment>
<dbReference type="InterPro" id="IPR016130">
    <property type="entry name" value="Tyr_Pase_AS"/>
</dbReference>
<dbReference type="PIRSF" id="PIRSF000926">
    <property type="entry name" value="Tyr-Ptase_nr1"/>
    <property type="match status" value="1"/>
</dbReference>
<feature type="compositionally biased region" description="Basic and acidic residues" evidence="11">
    <location>
        <begin position="309"/>
        <end position="321"/>
    </location>
</feature>
<dbReference type="PROSITE" id="PS50055">
    <property type="entry name" value="TYR_PHOSPHATASE_PTP"/>
    <property type="match status" value="1"/>
</dbReference>
<evidence type="ECO:0000256" key="12">
    <source>
        <dbReference type="SAM" id="Phobius"/>
    </source>
</evidence>
<dbReference type="SMART" id="SM00194">
    <property type="entry name" value="PTPc"/>
    <property type="match status" value="1"/>
</dbReference>
<evidence type="ECO:0000256" key="9">
    <source>
        <dbReference type="ARBA" id="ARBA00023136"/>
    </source>
</evidence>
<dbReference type="PRINTS" id="PR00700">
    <property type="entry name" value="PRTYPHPHTASE"/>
</dbReference>
<dbReference type="GO" id="GO:0048666">
    <property type="term" value="P:neuron development"/>
    <property type="evidence" value="ECO:0007669"/>
    <property type="project" value="UniProtKB-ARBA"/>
</dbReference>
<evidence type="ECO:0000259" key="13">
    <source>
        <dbReference type="PROSITE" id="PS50055"/>
    </source>
</evidence>
<evidence type="ECO:0000256" key="6">
    <source>
        <dbReference type="ARBA" id="ARBA00022801"/>
    </source>
</evidence>
<dbReference type="GO" id="GO:0004726">
    <property type="term" value="F:non-membrane spanning protein tyrosine phosphatase activity"/>
    <property type="evidence" value="ECO:0007669"/>
    <property type="project" value="TreeGrafter"/>
</dbReference>
<dbReference type="Proteomes" id="UP000318571">
    <property type="component" value="Chromosome 8"/>
</dbReference>
<feature type="compositionally biased region" description="Basic and acidic residues" evidence="11">
    <location>
        <begin position="337"/>
        <end position="347"/>
    </location>
</feature>
<evidence type="ECO:0000256" key="8">
    <source>
        <dbReference type="ARBA" id="ARBA00022912"/>
    </source>
</evidence>
<keyword evidence="7" id="KW-0256">Endoplasmic reticulum</keyword>
<proteinExistence type="inferred from homology"/>
<dbReference type="AlphaFoldDB" id="A0A553N840"/>
<keyword evidence="9 12" id="KW-0472">Membrane</keyword>
<dbReference type="SUPFAM" id="SSF52799">
    <property type="entry name" value="(Phosphotyrosine protein) phosphatases II"/>
    <property type="match status" value="1"/>
</dbReference>
<dbReference type="GO" id="GO:0070373">
    <property type="term" value="P:negative regulation of ERK1 and ERK2 cascade"/>
    <property type="evidence" value="ECO:0007669"/>
    <property type="project" value="TreeGrafter"/>
</dbReference>
<dbReference type="InterPro" id="IPR000387">
    <property type="entry name" value="Tyr_Pase_dom"/>
</dbReference>
<evidence type="ECO:0000256" key="5">
    <source>
        <dbReference type="ARBA" id="ARBA00022553"/>
    </source>
</evidence>
<dbReference type="GO" id="GO:0046426">
    <property type="term" value="P:negative regulation of receptor signaling pathway via JAK-STAT"/>
    <property type="evidence" value="ECO:0007669"/>
    <property type="project" value="TreeGrafter"/>
</dbReference>
<dbReference type="GO" id="GO:0005783">
    <property type="term" value="C:endoplasmic reticulum"/>
    <property type="evidence" value="ECO:0007669"/>
    <property type="project" value="UniProtKB-SubCell"/>
</dbReference>
<evidence type="ECO:0000256" key="1">
    <source>
        <dbReference type="ARBA" id="ARBA00004240"/>
    </source>
</evidence>
<dbReference type="Pfam" id="PF00102">
    <property type="entry name" value="Y_phosphatase"/>
    <property type="match status" value="2"/>
</dbReference>
<accession>A0A553N840</accession>
<feature type="compositionally biased region" description="Low complexity" evidence="11">
    <location>
        <begin position="276"/>
        <end position="294"/>
    </location>
</feature>
<dbReference type="InterPro" id="IPR012265">
    <property type="entry name" value="Ptpn1/Ptpn2"/>
</dbReference>
<reference evidence="15 16" key="1">
    <citation type="journal article" date="2018" name="Nat. Ecol. Evol.">
        <title>Genomic signatures of mitonuclear coevolution across populations of Tigriopus californicus.</title>
        <authorList>
            <person name="Barreto F.S."/>
            <person name="Watson E.T."/>
            <person name="Lima T.G."/>
            <person name="Willett C.S."/>
            <person name="Edmands S."/>
            <person name="Li W."/>
            <person name="Burton R.S."/>
        </authorList>
    </citation>
    <scope>NUCLEOTIDE SEQUENCE [LARGE SCALE GENOMIC DNA]</scope>
    <source>
        <strain evidence="15 16">San Diego</strain>
    </source>
</reference>
<dbReference type="PROSITE" id="PS50056">
    <property type="entry name" value="TYR_PHOSPHATASE_2"/>
    <property type="match status" value="1"/>
</dbReference>
<dbReference type="InterPro" id="IPR051985">
    <property type="entry name" value="NR_tyrosine_phosphatase"/>
</dbReference>
<dbReference type="InterPro" id="IPR003595">
    <property type="entry name" value="Tyr_Pase_cat"/>
</dbReference>
<dbReference type="GO" id="GO:0019901">
    <property type="term" value="F:protein kinase binding"/>
    <property type="evidence" value="ECO:0007669"/>
    <property type="project" value="TreeGrafter"/>
</dbReference>
<feature type="active site" description="Phosphocysteine intermediate" evidence="10">
    <location>
        <position position="176"/>
    </location>
</feature>
<dbReference type="STRING" id="6832.A0A553N840"/>